<proteinExistence type="predicted"/>
<organism evidence="1 2">
    <name type="scientific">SAR86 cluster bacterium</name>
    <dbReference type="NCBI Taxonomy" id="2030880"/>
    <lineage>
        <taxon>Bacteria</taxon>
        <taxon>Pseudomonadati</taxon>
        <taxon>Pseudomonadota</taxon>
        <taxon>Gammaproteobacteria</taxon>
        <taxon>SAR86 cluster</taxon>
    </lineage>
</organism>
<protein>
    <recommendedName>
        <fullName evidence="3">Peptidase M15A C-terminal domain-containing protein</fullName>
    </recommendedName>
</protein>
<evidence type="ECO:0000313" key="2">
    <source>
        <dbReference type="Proteomes" id="UP000228987"/>
    </source>
</evidence>
<dbReference type="AlphaFoldDB" id="A0A2A5CF13"/>
<gene>
    <name evidence="1" type="ORF">COA71_05700</name>
</gene>
<name>A0A2A5CF13_9GAMM</name>
<accession>A0A2A5CF13</accession>
<sequence length="166" mass="18322">MKWLWSSAAALVVIMSRKAYDYFAAGEFGPWFDLMSPVLLTKLDMFRDLWGSPVIVSGAVGGVGRNDGPFGASQHNVDRWGEVRGIDVFPQVPDGNGGYKYMTSIVDRERALRIAREVGFTGIGIYTDTSPGNMLHLDVREDRTEYVPALWSRVGGEYLGISQGLV</sequence>
<comment type="caution">
    <text evidence="1">The sequence shown here is derived from an EMBL/GenBank/DDBJ whole genome shotgun (WGS) entry which is preliminary data.</text>
</comment>
<evidence type="ECO:0000313" key="1">
    <source>
        <dbReference type="EMBL" id="PCJ42085.1"/>
    </source>
</evidence>
<reference evidence="2" key="1">
    <citation type="submission" date="2017-08" db="EMBL/GenBank/DDBJ databases">
        <title>A dynamic microbial community with high functional redundancy inhabits the cold, oxic subseafloor aquifer.</title>
        <authorList>
            <person name="Tully B.J."/>
            <person name="Wheat C.G."/>
            <person name="Glazer B.T."/>
            <person name="Huber J.A."/>
        </authorList>
    </citation>
    <scope>NUCLEOTIDE SEQUENCE [LARGE SCALE GENOMIC DNA]</scope>
</reference>
<dbReference type="EMBL" id="NVWI01000003">
    <property type="protein sequence ID" value="PCJ42085.1"/>
    <property type="molecule type" value="Genomic_DNA"/>
</dbReference>
<evidence type="ECO:0008006" key="3">
    <source>
        <dbReference type="Google" id="ProtNLM"/>
    </source>
</evidence>
<dbReference type="Proteomes" id="UP000228987">
    <property type="component" value="Unassembled WGS sequence"/>
</dbReference>